<evidence type="ECO:0000313" key="1">
    <source>
        <dbReference type="EMBL" id="GLD69115.1"/>
    </source>
</evidence>
<organism evidence="1 2">
    <name type="scientific">Lates japonicus</name>
    <name type="common">Japanese lates</name>
    <dbReference type="NCBI Taxonomy" id="270547"/>
    <lineage>
        <taxon>Eukaryota</taxon>
        <taxon>Metazoa</taxon>
        <taxon>Chordata</taxon>
        <taxon>Craniata</taxon>
        <taxon>Vertebrata</taxon>
        <taxon>Euteleostomi</taxon>
        <taxon>Actinopterygii</taxon>
        <taxon>Neopterygii</taxon>
        <taxon>Teleostei</taxon>
        <taxon>Neoteleostei</taxon>
        <taxon>Acanthomorphata</taxon>
        <taxon>Carangaria</taxon>
        <taxon>Carangaria incertae sedis</taxon>
        <taxon>Centropomidae</taxon>
        <taxon>Lates</taxon>
    </lineage>
</organism>
<dbReference type="EMBL" id="BRZM01000171">
    <property type="protein sequence ID" value="GLD69115.1"/>
    <property type="molecule type" value="Genomic_DNA"/>
</dbReference>
<protein>
    <submittedName>
        <fullName evidence="1">High choriolytic enzyme 1-like protein</fullName>
    </submittedName>
</protein>
<keyword evidence="2" id="KW-1185">Reference proteome</keyword>
<evidence type="ECO:0000313" key="2">
    <source>
        <dbReference type="Proteomes" id="UP001279410"/>
    </source>
</evidence>
<name>A0AAD3NAY8_LATJO</name>
<dbReference type="AlphaFoldDB" id="A0AAD3NAY8"/>
<comment type="caution">
    <text evidence="1">The sequence shown here is derived from an EMBL/GenBank/DDBJ whole genome shotgun (WGS) entry which is preliminary data.</text>
</comment>
<dbReference type="Proteomes" id="UP001279410">
    <property type="component" value="Unassembled WGS sequence"/>
</dbReference>
<sequence>MSLIIHIIDLKTTAFISELKVKTRQQSVNSNIKLQSFFKTSLKMSLSLLLLLLGLCHTCLLTEGSEPGYYNNENESTGARILAANSKAHENLIEACGRNLTAAQ</sequence>
<gene>
    <name evidence="1" type="ORF">AKAME5_002042800</name>
</gene>
<accession>A0AAD3NAY8</accession>
<proteinExistence type="predicted"/>
<reference evidence="1" key="1">
    <citation type="submission" date="2022-08" db="EMBL/GenBank/DDBJ databases">
        <title>Genome sequencing of akame (Lates japonicus).</title>
        <authorList>
            <person name="Hashiguchi Y."/>
            <person name="Takahashi H."/>
        </authorList>
    </citation>
    <scope>NUCLEOTIDE SEQUENCE</scope>
    <source>
        <strain evidence="1">Kochi</strain>
    </source>
</reference>